<evidence type="ECO:0000259" key="8">
    <source>
        <dbReference type="PROSITE" id="PS52035"/>
    </source>
</evidence>
<dbReference type="Proteomes" id="UP000198648">
    <property type="component" value="Unassembled WGS sequence"/>
</dbReference>
<dbReference type="PANTHER" id="PTHR11705">
    <property type="entry name" value="PROTEASE FAMILY M14 CARBOXYPEPTIDASE A,B"/>
    <property type="match status" value="1"/>
</dbReference>
<feature type="domain" description="Peptidase M14" evidence="8">
    <location>
        <begin position="34"/>
        <end position="270"/>
    </location>
</feature>
<evidence type="ECO:0000256" key="1">
    <source>
        <dbReference type="ARBA" id="ARBA00001947"/>
    </source>
</evidence>
<dbReference type="AlphaFoldDB" id="A0A1H8ZAG5"/>
<dbReference type="PANTHER" id="PTHR11705:SF143">
    <property type="entry name" value="SLL0236 PROTEIN"/>
    <property type="match status" value="1"/>
</dbReference>
<proteinExistence type="inferred from homology"/>
<comment type="similarity">
    <text evidence="2 7">Belongs to the peptidase M14 family.</text>
</comment>
<comment type="cofactor">
    <cofactor evidence="1">
        <name>Zn(2+)</name>
        <dbReference type="ChEBI" id="CHEBI:29105"/>
    </cofactor>
</comment>
<sequence length="395" mass="46147">MFTIVYKGIKTIVYKCKIKYIYICNMIDNLQLATQYLYKDITGRYVTMEYVDTFLNSLNSNFKISEIGFSIQNRVIKSIQFGHGTTKILMWSQMHGNESTTTKGLLDYLNYLNNDVKEFENISKNFTFYIIPILNPDGAILYTRENADGVDLNRDAFNCTQPESKVLRTILEEFNPDFCFNLHDQRTIFGLLESKKPATMSFLTAAYDENRDFNEVRKIAANVIVGINEELQKFIPNQVGRFDDSFNVNCTGDYFTQKGYPTILFEAGHFDTDYQRDNVRKYVFISLKSAIYTILNLTSETDEIQNYLNIYQNNKCFFDFIFKNVKIIDNNVEKITKFAVQYKEVLSGNKIEFKPEIIQIENLEQIFSHHTIDFHNKLYEYDGRNFPVIGDIVQV</sequence>
<reference evidence="9 10" key="1">
    <citation type="submission" date="2016-10" db="EMBL/GenBank/DDBJ databases">
        <authorList>
            <person name="de Groot N.N."/>
        </authorList>
    </citation>
    <scope>NUCLEOTIDE SEQUENCE [LARGE SCALE GENOMIC DNA]</scope>
    <source>
        <strain evidence="9 10">DSM 27078</strain>
    </source>
</reference>
<keyword evidence="5" id="KW-0862">Zinc</keyword>
<keyword evidence="9" id="KW-0121">Carboxypeptidase</keyword>
<protein>
    <submittedName>
        <fullName evidence="9">Zinc carboxypeptidase</fullName>
    </submittedName>
</protein>
<evidence type="ECO:0000256" key="6">
    <source>
        <dbReference type="ARBA" id="ARBA00023049"/>
    </source>
</evidence>
<dbReference type="GO" id="GO:0004181">
    <property type="term" value="F:metallocarboxypeptidase activity"/>
    <property type="evidence" value="ECO:0007669"/>
    <property type="project" value="InterPro"/>
</dbReference>
<accession>A0A1H8ZAG5</accession>
<comment type="caution">
    <text evidence="7">Lacks conserved residue(s) required for the propagation of feature annotation.</text>
</comment>
<dbReference type="GO" id="GO:0006508">
    <property type="term" value="P:proteolysis"/>
    <property type="evidence" value="ECO:0007669"/>
    <property type="project" value="UniProtKB-KW"/>
</dbReference>
<dbReference type="CDD" id="cd06239">
    <property type="entry name" value="M14-like"/>
    <property type="match status" value="1"/>
</dbReference>
<evidence type="ECO:0000313" key="9">
    <source>
        <dbReference type="EMBL" id="SEP61333.1"/>
    </source>
</evidence>
<name>A0A1H8ZAG5_9FLAO</name>
<evidence type="ECO:0000256" key="5">
    <source>
        <dbReference type="ARBA" id="ARBA00022833"/>
    </source>
</evidence>
<dbReference type="GO" id="GO:0005615">
    <property type="term" value="C:extracellular space"/>
    <property type="evidence" value="ECO:0007669"/>
    <property type="project" value="TreeGrafter"/>
</dbReference>
<dbReference type="EMBL" id="FOEI01000001">
    <property type="protein sequence ID" value="SEP61333.1"/>
    <property type="molecule type" value="Genomic_DNA"/>
</dbReference>
<keyword evidence="6" id="KW-0482">Metalloprotease</keyword>
<dbReference type="Pfam" id="PF00246">
    <property type="entry name" value="Peptidase_M14"/>
    <property type="match status" value="1"/>
</dbReference>
<evidence type="ECO:0000256" key="2">
    <source>
        <dbReference type="ARBA" id="ARBA00005988"/>
    </source>
</evidence>
<evidence type="ECO:0000313" key="10">
    <source>
        <dbReference type="Proteomes" id="UP000198648"/>
    </source>
</evidence>
<keyword evidence="10" id="KW-1185">Reference proteome</keyword>
<dbReference type="InterPro" id="IPR000834">
    <property type="entry name" value="Peptidase_M14"/>
</dbReference>
<dbReference type="SUPFAM" id="SSF53187">
    <property type="entry name" value="Zn-dependent exopeptidases"/>
    <property type="match status" value="1"/>
</dbReference>
<dbReference type="SMART" id="SM00631">
    <property type="entry name" value="Zn_pept"/>
    <property type="match status" value="1"/>
</dbReference>
<dbReference type="OrthoDB" id="1119199at2"/>
<dbReference type="STRING" id="1299341.SAMN05444005_101586"/>
<dbReference type="Gene3D" id="3.40.630.10">
    <property type="entry name" value="Zn peptidases"/>
    <property type="match status" value="1"/>
</dbReference>
<organism evidence="9 10">
    <name type="scientific">Flavobacterium urocaniciphilum</name>
    <dbReference type="NCBI Taxonomy" id="1299341"/>
    <lineage>
        <taxon>Bacteria</taxon>
        <taxon>Pseudomonadati</taxon>
        <taxon>Bacteroidota</taxon>
        <taxon>Flavobacteriia</taxon>
        <taxon>Flavobacteriales</taxon>
        <taxon>Flavobacteriaceae</taxon>
        <taxon>Flavobacterium</taxon>
    </lineage>
</organism>
<evidence type="ECO:0000256" key="7">
    <source>
        <dbReference type="PROSITE-ProRule" id="PRU01379"/>
    </source>
</evidence>
<dbReference type="PROSITE" id="PS52035">
    <property type="entry name" value="PEPTIDASE_M14"/>
    <property type="match status" value="1"/>
</dbReference>
<evidence type="ECO:0000256" key="4">
    <source>
        <dbReference type="ARBA" id="ARBA00022801"/>
    </source>
</evidence>
<keyword evidence="3" id="KW-0645">Protease</keyword>
<evidence type="ECO:0000256" key="3">
    <source>
        <dbReference type="ARBA" id="ARBA00022670"/>
    </source>
</evidence>
<keyword evidence="4" id="KW-0378">Hydrolase</keyword>
<dbReference type="GO" id="GO:0008270">
    <property type="term" value="F:zinc ion binding"/>
    <property type="evidence" value="ECO:0007669"/>
    <property type="project" value="InterPro"/>
</dbReference>
<gene>
    <name evidence="9" type="ORF">SAMN05444005_101586</name>
</gene>